<evidence type="ECO:0000256" key="10">
    <source>
        <dbReference type="SAM" id="Phobius"/>
    </source>
</evidence>
<dbReference type="PANTHER" id="PTHR46953">
    <property type="entry name" value="G-PROTEIN COUPLED RECEPTOR MTH-LIKE 1-RELATED"/>
    <property type="match status" value="1"/>
</dbReference>
<dbReference type="AlphaFoldDB" id="A0A8K0KRW4"/>
<evidence type="ECO:0000256" key="4">
    <source>
        <dbReference type="ARBA" id="ARBA00022729"/>
    </source>
</evidence>
<keyword evidence="14" id="KW-1185">Reference proteome</keyword>
<dbReference type="InterPro" id="IPR036272">
    <property type="entry name" value="Methuselah_N_sf"/>
</dbReference>
<dbReference type="EMBL" id="KZ310088">
    <property type="protein sequence ID" value="KAG8239845.1"/>
    <property type="molecule type" value="Genomic_DNA"/>
</dbReference>
<gene>
    <name evidence="13" type="ORF">J437_LFUL014822</name>
</gene>
<dbReference type="OrthoDB" id="6134459at2759"/>
<feature type="domain" description="G-protein coupled receptors family 2 profile 2" evidence="12">
    <location>
        <begin position="218"/>
        <end position="453"/>
    </location>
</feature>
<dbReference type="SUPFAM" id="SSF63877">
    <property type="entry name" value="Methuselah ectodomain"/>
    <property type="match status" value="1"/>
</dbReference>
<comment type="subcellular location">
    <subcellularLocation>
        <location evidence="1">Membrane</location>
        <topology evidence="1">Multi-pass membrane protein</topology>
    </subcellularLocation>
</comment>
<dbReference type="Pfam" id="PF06652">
    <property type="entry name" value="Methuselah_N"/>
    <property type="match status" value="1"/>
</dbReference>
<reference evidence="13" key="1">
    <citation type="submission" date="2013-04" db="EMBL/GenBank/DDBJ databases">
        <authorList>
            <person name="Qu J."/>
            <person name="Murali S.C."/>
            <person name="Bandaranaike D."/>
            <person name="Bellair M."/>
            <person name="Blankenburg K."/>
            <person name="Chao H."/>
            <person name="Dinh H."/>
            <person name="Doddapaneni H."/>
            <person name="Downs B."/>
            <person name="Dugan-Rocha S."/>
            <person name="Elkadiri S."/>
            <person name="Gnanaolivu R.D."/>
            <person name="Hernandez B."/>
            <person name="Javaid M."/>
            <person name="Jayaseelan J.C."/>
            <person name="Lee S."/>
            <person name="Li M."/>
            <person name="Ming W."/>
            <person name="Munidasa M."/>
            <person name="Muniz J."/>
            <person name="Nguyen L."/>
            <person name="Ongeri F."/>
            <person name="Osuji N."/>
            <person name="Pu L.-L."/>
            <person name="Puazo M."/>
            <person name="Qu C."/>
            <person name="Quiroz J."/>
            <person name="Raj R."/>
            <person name="Weissenberger G."/>
            <person name="Xin Y."/>
            <person name="Zou X."/>
            <person name="Han Y."/>
            <person name="Richards S."/>
            <person name="Worley K."/>
            <person name="Muzny D."/>
            <person name="Gibbs R."/>
        </authorList>
    </citation>
    <scope>NUCLEOTIDE SEQUENCE</scope>
    <source>
        <strain evidence="13">Sampled in the wild</strain>
    </source>
</reference>
<evidence type="ECO:0000256" key="1">
    <source>
        <dbReference type="ARBA" id="ARBA00004141"/>
    </source>
</evidence>
<evidence type="ECO:0000256" key="8">
    <source>
        <dbReference type="ARBA" id="ARBA00023170"/>
    </source>
</evidence>
<reference evidence="13" key="2">
    <citation type="submission" date="2017-10" db="EMBL/GenBank/DDBJ databases">
        <title>Ladona fulva Genome sequencing and assembly.</title>
        <authorList>
            <person name="Murali S."/>
            <person name="Richards S."/>
            <person name="Bandaranaike D."/>
            <person name="Bellair M."/>
            <person name="Blankenburg K."/>
            <person name="Chao H."/>
            <person name="Dinh H."/>
            <person name="Doddapaneni H."/>
            <person name="Dugan-Rocha S."/>
            <person name="Elkadiri S."/>
            <person name="Gnanaolivu R."/>
            <person name="Hernandez B."/>
            <person name="Skinner E."/>
            <person name="Javaid M."/>
            <person name="Lee S."/>
            <person name="Li M."/>
            <person name="Ming W."/>
            <person name="Munidasa M."/>
            <person name="Muniz J."/>
            <person name="Nguyen L."/>
            <person name="Hughes D."/>
            <person name="Osuji N."/>
            <person name="Pu L.-L."/>
            <person name="Puazo M."/>
            <person name="Qu C."/>
            <person name="Quiroz J."/>
            <person name="Raj R."/>
            <person name="Weissenberger G."/>
            <person name="Xin Y."/>
            <person name="Zou X."/>
            <person name="Han Y."/>
            <person name="Worley K."/>
            <person name="Muzny D."/>
            <person name="Gibbs R."/>
        </authorList>
    </citation>
    <scope>NUCLEOTIDE SEQUENCE</scope>
    <source>
        <strain evidence="13">Sampled in the wild</strain>
    </source>
</reference>
<dbReference type="PANTHER" id="PTHR46953:SF1">
    <property type="entry name" value="G-PROTEIN COUPLED RECEPTOR MTH-LIKE 1-RELATED"/>
    <property type="match status" value="1"/>
</dbReference>
<feature type="transmembrane region" description="Helical" evidence="10">
    <location>
        <begin position="430"/>
        <end position="452"/>
    </location>
</feature>
<dbReference type="Gene3D" id="2.170.180.11">
    <property type="entry name" value="Methuselah ectodomain, domain 2"/>
    <property type="match status" value="1"/>
</dbReference>
<dbReference type="InterPro" id="IPR017981">
    <property type="entry name" value="GPCR_2-like_7TM"/>
</dbReference>
<evidence type="ECO:0000256" key="6">
    <source>
        <dbReference type="ARBA" id="ARBA00023040"/>
    </source>
</evidence>
<proteinExistence type="inferred from homology"/>
<protein>
    <recommendedName>
        <fullName evidence="12">G-protein coupled receptors family 2 profile 2 domain-containing protein</fullName>
    </recommendedName>
</protein>
<feature type="signal peptide" evidence="11">
    <location>
        <begin position="1"/>
        <end position="19"/>
    </location>
</feature>
<evidence type="ECO:0000256" key="7">
    <source>
        <dbReference type="ARBA" id="ARBA00023136"/>
    </source>
</evidence>
<feature type="transmembrane region" description="Helical" evidence="10">
    <location>
        <begin position="262"/>
        <end position="281"/>
    </location>
</feature>
<keyword evidence="8" id="KW-0675">Receptor</keyword>
<evidence type="ECO:0000256" key="2">
    <source>
        <dbReference type="ARBA" id="ARBA00008979"/>
    </source>
</evidence>
<evidence type="ECO:0000256" key="5">
    <source>
        <dbReference type="ARBA" id="ARBA00022989"/>
    </source>
</evidence>
<keyword evidence="3 10" id="KW-0812">Transmembrane</keyword>
<comment type="similarity">
    <text evidence="2">Belongs to the G-protein coupled receptor 2 family. Mth subfamily.</text>
</comment>
<keyword evidence="6" id="KW-0297">G-protein coupled receptor</keyword>
<accession>A0A8K0KRW4</accession>
<sequence length="498" mass="57700">MSAFGIVWMLILFGAGARGTSCKTNWTVELNEPTVFDNLTILDKKDGVLYAPNEYIKREVENSTKYWGCLCDIKTCIRKCCPLGENLEMIPKKNKCVPRLGNGTDFMVNVTDMKTQHSYFVNRSSHFRWIYGFGKKWFFLDPENNPDDVYYINAVNGKLTTPHFGDQSYGIHEFCVDYFNQTNKYKVLLWNAESDTDDSRKVTSILYPVLMIISLPPLLITFTVYTVIVELRNLHGYCLLSYVASLFFFYVSFVMGHTGIDWLPTGACYFVDLLFISAFSFHYSKIRAITGTEEEKDKKKFIYYSLYCWGCAAVLLIAAVVFEFAPGIPEGFVKPGIAIDRCWFKDKKADFCFCYAPASILMISNIIMFILTAFNLMKMNREMRVMEKAGASSNERRRNKSMMYMKLMTMMGINWALEVTSWGVGGKDHWWYFIDVFNCLQGWFVFFIFVYAGKPRELAMRKFFPRMRRTSYVMKNSKQGVNTLPFFGIYFNMKQGGQ</sequence>
<dbReference type="PROSITE" id="PS50261">
    <property type="entry name" value="G_PROTEIN_RECEP_F2_4"/>
    <property type="match status" value="1"/>
</dbReference>
<feature type="chain" id="PRO_5035478268" description="G-protein coupled receptors family 2 profile 2 domain-containing protein" evidence="11">
    <location>
        <begin position="20"/>
        <end position="498"/>
    </location>
</feature>
<name>A0A8K0KRW4_LADFU</name>
<dbReference type="InterPro" id="IPR000832">
    <property type="entry name" value="GPCR_2_secretin-like"/>
</dbReference>
<feature type="transmembrane region" description="Helical" evidence="10">
    <location>
        <begin position="355"/>
        <end position="376"/>
    </location>
</feature>
<evidence type="ECO:0000259" key="12">
    <source>
        <dbReference type="PROSITE" id="PS50261"/>
    </source>
</evidence>
<feature type="transmembrane region" description="Helical" evidence="10">
    <location>
        <begin position="301"/>
        <end position="322"/>
    </location>
</feature>
<dbReference type="GO" id="GO:0004930">
    <property type="term" value="F:G protein-coupled receptor activity"/>
    <property type="evidence" value="ECO:0007669"/>
    <property type="project" value="UniProtKB-KW"/>
</dbReference>
<dbReference type="Gene3D" id="1.20.1070.10">
    <property type="entry name" value="Rhodopsin 7-helix transmembrane proteins"/>
    <property type="match status" value="1"/>
</dbReference>
<keyword evidence="7 10" id="KW-0472">Membrane</keyword>
<evidence type="ECO:0000313" key="13">
    <source>
        <dbReference type="EMBL" id="KAG8239845.1"/>
    </source>
</evidence>
<organism evidence="13 14">
    <name type="scientific">Ladona fulva</name>
    <name type="common">Scarce chaser dragonfly</name>
    <name type="synonym">Libellula fulva</name>
    <dbReference type="NCBI Taxonomy" id="123851"/>
    <lineage>
        <taxon>Eukaryota</taxon>
        <taxon>Metazoa</taxon>
        <taxon>Ecdysozoa</taxon>
        <taxon>Arthropoda</taxon>
        <taxon>Hexapoda</taxon>
        <taxon>Insecta</taxon>
        <taxon>Pterygota</taxon>
        <taxon>Palaeoptera</taxon>
        <taxon>Odonata</taxon>
        <taxon>Epiprocta</taxon>
        <taxon>Anisoptera</taxon>
        <taxon>Libelluloidea</taxon>
        <taxon>Libellulidae</taxon>
        <taxon>Ladona</taxon>
    </lineage>
</organism>
<dbReference type="CDD" id="cd15039">
    <property type="entry name" value="7tmB3_Methuselah-like"/>
    <property type="match status" value="1"/>
</dbReference>
<keyword evidence="9" id="KW-0807">Transducer</keyword>
<evidence type="ECO:0000256" key="9">
    <source>
        <dbReference type="ARBA" id="ARBA00023224"/>
    </source>
</evidence>
<dbReference type="InterPro" id="IPR010596">
    <property type="entry name" value="Methuselah_N_dom"/>
</dbReference>
<feature type="transmembrane region" description="Helical" evidence="10">
    <location>
        <begin position="205"/>
        <end position="225"/>
    </location>
</feature>
<dbReference type="InterPro" id="IPR023311">
    <property type="entry name" value="Methusela_ecto_dom_2"/>
</dbReference>
<keyword evidence="4 11" id="KW-0732">Signal</keyword>
<feature type="transmembrane region" description="Helical" evidence="10">
    <location>
        <begin position="403"/>
        <end position="424"/>
    </location>
</feature>
<keyword evidence="5 10" id="KW-1133">Transmembrane helix</keyword>
<evidence type="ECO:0000313" key="14">
    <source>
        <dbReference type="Proteomes" id="UP000792457"/>
    </source>
</evidence>
<feature type="transmembrane region" description="Helical" evidence="10">
    <location>
        <begin position="237"/>
        <end position="256"/>
    </location>
</feature>
<evidence type="ECO:0000256" key="11">
    <source>
        <dbReference type="SAM" id="SignalP"/>
    </source>
</evidence>
<comment type="caution">
    <text evidence="13">The sequence shown here is derived from an EMBL/GenBank/DDBJ whole genome shotgun (WGS) entry which is preliminary data.</text>
</comment>
<dbReference type="Proteomes" id="UP000792457">
    <property type="component" value="Unassembled WGS sequence"/>
</dbReference>
<dbReference type="InterPro" id="IPR052808">
    <property type="entry name" value="GPCR_Mth-like"/>
</dbReference>
<dbReference type="GO" id="GO:0016020">
    <property type="term" value="C:membrane"/>
    <property type="evidence" value="ECO:0007669"/>
    <property type="project" value="UniProtKB-SubCell"/>
</dbReference>
<dbReference type="GO" id="GO:0007166">
    <property type="term" value="P:cell surface receptor signaling pathway"/>
    <property type="evidence" value="ECO:0007669"/>
    <property type="project" value="InterPro"/>
</dbReference>
<dbReference type="Pfam" id="PF00002">
    <property type="entry name" value="7tm_2"/>
    <property type="match status" value="1"/>
</dbReference>
<evidence type="ECO:0000256" key="3">
    <source>
        <dbReference type="ARBA" id="ARBA00022692"/>
    </source>
</evidence>